<dbReference type="Pfam" id="PF12802">
    <property type="entry name" value="MarR_2"/>
    <property type="match status" value="1"/>
</dbReference>
<dbReference type="Gene3D" id="1.10.10.10">
    <property type="entry name" value="Winged helix-like DNA-binding domain superfamily/Winged helix DNA-binding domain"/>
    <property type="match status" value="1"/>
</dbReference>
<evidence type="ECO:0000313" key="2">
    <source>
        <dbReference type="EMBL" id="OBK86529.1"/>
    </source>
</evidence>
<reference evidence="2 3" key="1">
    <citation type="submission" date="2016-06" db="EMBL/GenBank/DDBJ databases">
        <authorList>
            <person name="Sutton G."/>
            <person name="Brinkac L."/>
            <person name="Sanka R."/>
            <person name="Adams M."/>
            <person name="Lau E."/>
            <person name="Garcia-Basteiro A."/>
            <person name="Lopez-Varela E."/>
            <person name="Palencia S."/>
        </authorList>
    </citation>
    <scope>NUCLEOTIDE SEQUENCE [LARGE SCALE GENOMIC DNA]</scope>
    <source>
        <strain evidence="2 3">1211594.5</strain>
    </source>
</reference>
<dbReference type="SMART" id="SM00347">
    <property type="entry name" value="HTH_MARR"/>
    <property type="match status" value="1"/>
</dbReference>
<dbReference type="InterPro" id="IPR036390">
    <property type="entry name" value="WH_DNA-bd_sf"/>
</dbReference>
<gene>
    <name evidence="2" type="ORF">A5649_19935</name>
</gene>
<dbReference type="InterPro" id="IPR000835">
    <property type="entry name" value="HTH_MarR-typ"/>
</dbReference>
<dbReference type="PANTHER" id="PTHR33164:SF99">
    <property type="entry name" value="MARR FAMILY REGULATORY PROTEIN"/>
    <property type="match status" value="1"/>
</dbReference>
<dbReference type="InterPro" id="IPR036388">
    <property type="entry name" value="WH-like_DNA-bd_sf"/>
</dbReference>
<proteinExistence type="predicted"/>
<dbReference type="PRINTS" id="PR00598">
    <property type="entry name" value="HTHMARR"/>
</dbReference>
<dbReference type="EMBL" id="LZME01000059">
    <property type="protein sequence ID" value="OBK86529.1"/>
    <property type="molecule type" value="Genomic_DNA"/>
</dbReference>
<dbReference type="SUPFAM" id="SSF46785">
    <property type="entry name" value="Winged helix' DNA-binding domain"/>
    <property type="match status" value="1"/>
</dbReference>
<dbReference type="InterPro" id="IPR039422">
    <property type="entry name" value="MarR/SlyA-like"/>
</dbReference>
<dbReference type="PROSITE" id="PS50995">
    <property type="entry name" value="HTH_MARR_2"/>
    <property type="match status" value="1"/>
</dbReference>
<evidence type="ECO:0000313" key="3">
    <source>
        <dbReference type="Proteomes" id="UP000093712"/>
    </source>
</evidence>
<accession>A0AA91IYJ6</accession>
<evidence type="ECO:0000259" key="1">
    <source>
        <dbReference type="PROSITE" id="PS50995"/>
    </source>
</evidence>
<dbReference type="AlphaFoldDB" id="A0AA91IYJ6"/>
<dbReference type="PANTHER" id="PTHR33164">
    <property type="entry name" value="TRANSCRIPTIONAL REGULATOR, MARR FAMILY"/>
    <property type="match status" value="1"/>
</dbReference>
<sequence>MDGGASRRSGGRAPELDLAERKSWHNYLNTVLRVTAMLNRELDDSHELSLIDVQLLAHLAGSPAGGVQMSVLADALALSPSRLTRLIRRLEDQGLVARTASPSDRRRVLATITSFGRTSAERAMITYSASVRSHFFSALTRPQIAAMAESCGQINRSLQIWREEVPAGEFARQSARRA</sequence>
<dbReference type="GO" id="GO:0003700">
    <property type="term" value="F:DNA-binding transcription factor activity"/>
    <property type="evidence" value="ECO:0007669"/>
    <property type="project" value="InterPro"/>
</dbReference>
<dbReference type="Proteomes" id="UP000093712">
    <property type="component" value="Unassembled WGS sequence"/>
</dbReference>
<name>A0AA91IYJ6_9MYCO</name>
<protein>
    <recommendedName>
        <fullName evidence="1">HTH marR-type domain-containing protein</fullName>
    </recommendedName>
</protein>
<dbReference type="GO" id="GO:0006950">
    <property type="term" value="P:response to stress"/>
    <property type="evidence" value="ECO:0007669"/>
    <property type="project" value="TreeGrafter"/>
</dbReference>
<organism evidence="2 3">
    <name type="scientific">Mycolicibacter heraklionensis</name>
    <dbReference type="NCBI Taxonomy" id="512402"/>
    <lineage>
        <taxon>Bacteria</taxon>
        <taxon>Bacillati</taxon>
        <taxon>Actinomycetota</taxon>
        <taxon>Actinomycetes</taxon>
        <taxon>Mycobacteriales</taxon>
        <taxon>Mycobacteriaceae</taxon>
        <taxon>Mycolicibacter</taxon>
    </lineage>
</organism>
<comment type="caution">
    <text evidence="2">The sequence shown here is derived from an EMBL/GenBank/DDBJ whole genome shotgun (WGS) entry which is preliminary data.</text>
</comment>
<feature type="domain" description="HTH marR-type" evidence="1">
    <location>
        <begin position="24"/>
        <end position="156"/>
    </location>
</feature>